<dbReference type="InterPro" id="IPR035396">
    <property type="entry name" value="Bac_rhamnosid6H"/>
</dbReference>
<sequence length="671" mass="71827">MRVLPQIFFFAAAASAAVPYQQYILAPPSRTLRPIAVRLESGTLSTGAALLDNQTSPGQNFTLPTFNSSVTYDFGKNIAGWVNFNTTSSDGAVGFTFTESSLWISSEACDASGGSELDAPLVFNITSAGHYAAPTEKERGAFRYLTVINLGSDQLSIDDLWVHFTAMPHWEDDALGNYTGWFHSNDEKLNRVWYAGAYTDQLVTIDPTRGNAVIYPASTSSGSSADGFNWYLNTTITNGTSTVTDGAKRDRLVWSGDMSIAVPGIAVTTFDLISVQNALDSLYSLQNPDGMLPYAGIPFNDAGTVSFTYHLYALIGVGNFFHYGGDQSYLDGKWTQWKAGMEWATAQIDGTGLANVTSSADWLRFGMGGHNIEANSILFYTLNLGIALARHQNDTATADRWAQLAAGIQAAAIPLLWQPDVGLFRDNETTTLAPQDGNSWAVKSGLVTNASQVVQISNALQARWGQYGAPAPEAADAVSPFISGFELETHFAANRTTAALTLIRNMWADFMLDDPRMTNSTFIEGYSTSGELHYAPYGDEDARISLAHGWGTGPTGSLTTYVGGIQLVSAAGATWAIVPQVGDLTHVDAGFSTTLGRFSSKWFANGTVFGIEISTPQGTTGTVGVPLPGNYTTATLSSADGGGGFVRADESGRYWITDLAGGEHRFVVVGW</sequence>
<dbReference type="GO" id="GO:0016798">
    <property type="term" value="F:hydrolase activity, acting on glycosyl bonds"/>
    <property type="evidence" value="ECO:0007669"/>
    <property type="project" value="UniProtKB-KW"/>
</dbReference>
<dbReference type="Pfam" id="PF17389">
    <property type="entry name" value="Bac_rhamnosid6H"/>
    <property type="match status" value="1"/>
</dbReference>
<dbReference type="InterPro" id="IPR012341">
    <property type="entry name" value="6hp_glycosidase-like_sf"/>
</dbReference>
<accession>A0A4Q9MBG5</accession>
<dbReference type="Proteomes" id="UP000292957">
    <property type="component" value="Unassembled WGS sequence"/>
</dbReference>
<dbReference type="PANTHER" id="PTHR34987:SF6">
    <property type="entry name" value="ALPHA-L-RHAMNOSIDASE SIX-HAIRPIN GLYCOSIDASE DOMAIN-CONTAINING PROTEIN"/>
    <property type="match status" value="1"/>
</dbReference>
<dbReference type="AlphaFoldDB" id="A0A4Q9MBG5"/>
<organism evidence="4">
    <name type="scientific">Dichomitus squalens</name>
    <dbReference type="NCBI Taxonomy" id="114155"/>
    <lineage>
        <taxon>Eukaryota</taxon>
        <taxon>Fungi</taxon>
        <taxon>Dikarya</taxon>
        <taxon>Basidiomycota</taxon>
        <taxon>Agaricomycotina</taxon>
        <taxon>Agaricomycetes</taxon>
        <taxon>Polyporales</taxon>
        <taxon>Polyporaceae</taxon>
        <taxon>Dichomitus</taxon>
    </lineage>
</organism>
<feature type="domain" description="Alpha-L-rhamnosidase C-terminal" evidence="3">
    <location>
        <begin position="565"/>
        <end position="629"/>
    </location>
</feature>
<proteinExistence type="predicted"/>
<keyword evidence="1" id="KW-0732">Signal</keyword>
<name>A0A4Q9MBG5_9APHY</name>
<evidence type="ECO:0000259" key="2">
    <source>
        <dbReference type="Pfam" id="PF17389"/>
    </source>
</evidence>
<dbReference type="GO" id="GO:0005975">
    <property type="term" value="P:carbohydrate metabolic process"/>
    <property type="evidence" value="ECO:0007669"/>
    <property type="project" value="InterPro"/>
</dbReference>
<dbReference type="Gene3D" id="1.50.10.10">
    <property type="match status" value="1"/>
</dbReference>
<protein>
    <submittedName>
        <fullName evidence="4">Six-hairpin glycosidase</fullName>
    </submittedName>
</protein>
<feature type="chain" id="PRO_5020652638" evidence="1">
    <location>
        <begin position="17"/>
        <end position="671"/>
    </location>
</feature>
<gene>
    <name evidence="4" type="ORF">BD311DRAFT_89737</name>
</gene>
<feature type="signal peptide" evidence="1">
    <location>
        <begin position="1"/>
        <end position="16"/>
    </location>
</feature>
<dbReference type="Gene3D" id="2.60.420.10">
    <property type="entry name" value="Maltose phosphorylase, domain 3"/>
    <property type="match status" value="1"/>
</dbReference>
<dbReference type="Pfam" id="PF17390">
    <property type="entry name" value="Bac_rhamnosid_C"/>
    <property type="match status" value="1"/>
</dbReference>
<dbReference type="InterPro" id="IPR035398">
    <property type="entry name" value="Bac_rhamnosid_C"/>
</dbReference>
<evidence type="ECO:0000259" key="3">
    <source>
        <dbReference type="Pfam" id="PF17390"/>
    </source>
</evidence>
<evidence type="ECO:0000313" key="4">
    <source>
        <dbReference type="EMBL" id="TBU23292.1"/>
    </source>
</evidence>
<dbReference type="PANTHER" id="PTHR34987">
    <property type="entry name" value="C, PUTATIVE (AFU_ORTHOLOGUE AFUA_3G02880)-RELATED"/>
    <property type="match status" value="1"/>
</dbReference>
<dbReference type="OrthoDB" id="10036721at2759"/>
<keyword evidence="4" id="KW-0326">Glycosidase</keyword>
<feature type="domain" description="Alpha-L-rhamnosidase six-hairpin glycosidase" evidence="2">
    <location>
        <begin position="231"/>
        <end position="461"/>
    </location>
</feature>
<dbReference type="EMBL" id="ML143509">
    <property type="protein sequence ID" value="TBU23292.1"/>
    <property type="molecule type" value="Genomic_DNA"/>
</dbReference>
<dbReference type="InterPro" id="IPR008928">
    <property type="entry name" value="6-hairpin_glycosidase_sf"/>
</dbReference>
<reference evidence="4" key="1">
    <citation type="submission" date="2019-01" db="EMBL/GenBank/DDBJ databases">
        <title>Draft genome sequences of three monokaryotic isolates of the white-rot basidiomycete fungus Dichomitus squalens.</title>
        <authorList>
            <consortium name="DOE Joint Genome Institute"/>
            <person name="Lopez S.C."/>
            <person name="Andreopoulos B."/>
            <person name="Pangilinan J."/>
            <person name="Lipzen A."/>
            <person name="Riley R."/>
            <person name="Ahrendt S."/>
            <person name="Ng V."/>
            <person name="Barry K."/>
            <person name="Daum C."/>
            <person name="Grigoriev I.V."/>
            <person name="Hilden K.S."/>
            <person name="Makela M.R."/>
            <person name="de Vries R.P."/>
        </authorList>
    </citation>
    <scope>NUCLEOTIDE SEQUENCE [LARGE SCALE GENOMIC DNA]</scope>
    <source>
        <strain evidence="4">OM18370.1</strain>
    </source>
</reference>
<dbReference type="SUPFAM" id="SSF48208">
    <property type="entry name" value="Six-hairpin glycosidases"/>
    <property type="match status" value="1"/>
</dbReference>
<evidence type="ECO:0000256" key="1">
    <source>
        <dbReference type="SAM" id="SignalP"/>
    </source>
</evidence>
<keyword evidence="4" id="KW-0378">Hydrolase</keyword>